<dbReference type="RefSeq" id="WP_207976425.1">
    <property type="nucleotide sequence ID" value="NZ_JAGDEL010000004.1"/>
</dbReference>
<evidence type="ECO:0000256" key="5">
    <source>
        <dbReference type="ARBA" id="ARBA00023136"/>
    </source>
</evidence>
<feature type="transmembrane region" description="Helical" evidence="6">
    <location>
        <begin position="133"/>
        <end position="156"/>
    </location>
</feature>
<name>A0ABS3MZX5_9BACI</name>
<evidence type="ECO:0000256" key="4">
    <source>
        <dbReference type="ARBA" id="ARBA00022989"/>
    </source>
</evidence>
<comment type="caution">
    <text evidence="8">The sequence shown here is derived from an EMBL/GenBank/DDBJ whole genome shotgun (WGS) entry which is preliminary data.</text>
</comment>
<feature type="transmembrane region" description="Helical" evidence="6">
    <location>
        <begin position="241"/>
        <end position="259"/>
    </location>
</feature>
<dbReference type="InterPro" id="IPR020846">
    <property type="entry name" value="MFS_dom"/>
</dbReference>
<feature type="transmembrane region" description="Helical" evidence="6">
    <location>
        <begin position="294"/>
        <end position="319"/>
    </location>
</feature>
<evidence type="ECO:0000313" key="9">
    <source>
        <dbReference type="Proteomes" id="UP000663981"/>
    </source>
</evidence>
<dbReference type="EMBL" id="JAGDEL010000004">
    <property type="protein sequence ID" value="MBO1511419.1"/>
    <property type="molecule type" value="Genomic_DNA"/>
</dbReference>
<sequence length="393" mass="43219">MKEQLWTKDFIFLALSNTFLFLAFEMLLPTLPAFISAGGGTDSSIGIIMGIFTITAILSRPLTDWGVKKFGKKSLLLIGVFICLLASAGYYLSAIAIVIVMFRLLHGIGFGFATTLYGTIAAEIVPESRRGEGLGFFAIGATLAASIGPFIGILLIEDGNFNHFFIIVCLVLVATLFFTNFIKASHIKEPDQSHKQEKWYKRIIVKEAVFPAFFVMLLGVSYGGILSFITLFGKESNIDNIGYFFLIVPLFEFLVRLVAGRVFDQYGPFPVLVPGAIFCLIGILFLAYSTSLTMLLISGAFYGIGYGAIFPTIQAWIINRVTNDKQTIATATFYNFFDLGIGIGAFILGIIAGITSYSTMYMLSAFIFVIFLGVYLASYYSKKTIVKKGTMQM</sequence>
<keyword evidence="5 6" id="KW-0472">Membrane</keyword>
<feature type="transmembrane region" description="Helical" evidence="6">
    <location>
        <begin position="43"/>
        <end position="63"/>
    </location>
</feature>
<keyword evidence="4 6" id="KW-1133">Transmembrane helix</keyword>
<evidence type="ECO:0000313" key="8">
    <source>
        <dbReference type="EMBL" id="MBO1511419.1"/>
    </source>
</evidence>
<evidence type="ECO:0000256" key="6">
    <source>
        <dbReference type="SAM" id="Phobius"/>
    </source>
</evidence>
<dbReference type="CDD" id="cd17489">
    <property type="entry name" value="MFS_YfcJ_like"/>
    <property type="match status" value="1"/>
</dbReference>
<evidence type="ECO:0000259" key="7">
    <source>
        <dbReference type="PROSITE" id="PS50850"/>
    </source>
</evidence>
<evidence type="ECO:0000256" key="3">
    <source>
        <dbReference type="ARBA" id="ARBA00022692"/>
    </source>
</evidence>
<feature type="transmembrane region" description="Helical" evidence="6">
    <location>
        <begin position="108"/>
        <end position="126"/>
    </location>
</feature>
<accession>A0ABS3MZX5</accession>
<dbReference type="InterPro" id="IPR052714">
    <property type="entry name" value="MFS_Exporter"/>
</dbReference>
<dbReference type="PROSITE" id="PS00217">
    <property type="entry name" value="SUGAR_TRANSPORT_2"/>
    <property type="match status" value="1"/>
</dbReference>
<comment type="subcellular location">
    <subcellularLocation>
        <location evidence="1">Cell membrane</location>
        <topology evidence="1">Multi-pass membrane protein</topology>
    </subcellularLocation>
</comment>
<keyword evidence="2" id="KW-0813">Transport</keyword>
<dbReference type="InterPro" id="IPR011701">
    <property type="entry name" value="MFS"/>
</dbReference>
<organism evidence="8 9">
    <name type="scientific">Metabacillus bambusae</name>
    <dbReference type="NCBI Taxonomy" id="2795218"/>
    <lineage>
        <taxon>Bacteria</taxon>
        <taxon>Bacillati</taxon>
        <taxon>Bacillota</taxon>
        <taxon>Bacilli</taxon>
        <taxon>Bacillales</taxon>
        <taxon>Bacillaceae</taxon>
        <taxon>Metabacillus</taxon>
    </lineage>
</organism>
<feature type="transmembrane region" description="Helical" evidence="6">
    <location>
        <begin position="360"/>
        <end position="381"/>
    </location>
</feature>
<reference evidence="8 9" key="1">
    <citation type="submission" date="2021-03" db="EMBL/GenBank/DDBJ databases">
        <title>Whole genome sequence of Metabacillus bambusae BG109.</title>
        <authorList>
            <person name="Jeong J.W."/>
        </authorList>
    </citation>
    <scope>NUCLEOTIDE SEQUENCE [LARGE SCALE GENOMIC DNA]</scope>
    <source>
        <strain evidence="8 9">BG109</strain>
    </source>
</reference>
<feature type="transmembrane region" description="Helical" evidence="6">
    <location>
        <begin position="12"/>
        <end position="37"/>
    </location>
</feature>
<dbReference type="Proteomes" id="UP000663981">
    <property type="component" value="Unassembled WGS sequence"/>
</dbReference>
<dbReference type="InterPro" id="IPR005829">
    <property type="entry name" value="Sugar_transporter_CS"/>
</dbReference>
<gene>
    <name evidence="8" type="ORF">I7822_07030</name>
</gene>
<feature type="transmembrane region" description="Helical" evidence="6">
    <location>
        <begin position="331"/>
        <end position="354"/>
    </location>
</feature>
<dbReference type="SUPFAM" id="SSF103473">
    <property type="entry name" value="MFS general substrate transporter"/>
    <property type="match status" value="1"/>
</dbReference>
<evidence type="ECO:0000256" key="2">
    <source>
        <dbReference type="ARBA" id="ARBA00022448"/>
    </source>
</evidence>
<feature type="transmembrane region" description="Helical" evidence="6">
    <location>
        <begin position="203"/>
        <end position="229"/>
    </location>
</feature>
<dbReference type="InterPro" id="IPR036259">
    <property type="entry name" value="MFS_trans_sf"/>
</dbReference>
<dbReference type="PANTHER" id="PTHR23531:SF2">
    <property type="entry name" value="PERMEASE"/>
    <property type="match status" value="1"/>
</dbReference>
<dbReference type="PROSITE" id="PS50850">
    <property type="entry name" value="MFS"/>
    <property type="match status" value="1"/>
</dbReference>
<proteinExistence type="predicted"/>
<protein>
    <submittedName>
        <fullName evidence="8">MFS transporter</fullName>
    </submittedName>
</protein>
<keyword evidence="9" id="KW-1185">Reference proteome</keyword>
<evidence type="ECO:0000256" key="1">
    <source>
        <dbReference type="ARBA" id="ARBA00004651"/>
    </source>
</evidence>
<feature type="transmembrane region" description="Helical" evidence="6">
    <location>
        <begin position="162"/>
        <end position="182"/>
    </location>
</feature>
<keyword evidence="3 6" id="KW-0812">Transmembrane</keyword>
<dbReference type="Pfam" id="PF07690">
    <property type="entry name" value="MFS_1"/>
    <property type="match status" value="1"/>
</dbReference>
<feature type="transmembrane region" description="Helical" evidence="6">
    <location>
        <begin position="75"/>
        <end position="102"/>
    </location>
</feature>
<dbReference type="PANTHER" id="PTHR23531">
    <property type="entry name" value="QUINOLENE RESISTANCE PROTEIN NORA"/>
    <property type="match status" value="1"/>
</dbReference>
<feature type="domain" description="Major facilitator superfamily (MFS) profile" evidence="7">
    <location>
        <begin position="9"/>
        <end position="382"/>
    </location>
</feature>
<feature type="transmembrane region" description="Helical" evidence="6">
    <location>
        <begin position="271"/>
        <end position="288"/>
    </location>
</feature>
<dbReference type="Gene3D" id="1.20.1250.20">
    <property type="entry name" value="MFS general substrate transporter like domains"/>
    <property type="match status" value="1"/>
</dbReference>